<evidence type="ECO:0000313" key="3">
    <source>
        <dbReference type="Proteomes" id="UP000192783"/>
    </source>
</evidence>
<feature type="coiled-coil region" evidence="1">
    <location>
        <begin position="129"/>
        <end position="173"/>
    </location>
</feature>
<organism evidence="2 3">
    <name type="scientific">Desulfacinum hydrothermale DSM 13146</name>
    <dbReference type="NCBI Taxonomy" id="1121390"/>
    <lineage>
        <taxon>Bacteria</taxon>
        <taxon>Pseudomonadati</taxon>
        <taxon>Thermodesulfobacteriota</taxon>
        <taxon>Syntrophobacteria</taxon>
        <taxon>Syntrophobacterales</taxon>
        <taxon>Syntrophobacteraceae</taxon>
        <taxon>Desulfacinum</taxon>
    </lineage>
</organism>
<reference evidence="2 3" key="1">
    <citation type="submission" date="2017-04" db="EMBL/GenBank/DDBJ databases">
        <authorList>
            <person name="Afonso C.L."/>
            <person name="Miller P.J."/>
            <person name="Scott M.A."/>
            <person name="Spackman E."/>
            <person name="Goraichik I."/>
            <person name="Dimitrov K.M."/>
            <person name="Suarez D.L."/>
            <person name="Swayne D.E."/>
        </authorList>
    </citation>
    <scope>NUCLEOTIDE SEQUENCE [LARGE SCALE GENOMIC DNA]</scope>
    <source>
        <strain evidence="2 3">DSM 13146</strain>
    </source>
</reference>
<dbReference type="AlphaFoldDB" id="A0A1W1XQW6"/>
<keyword evidence="3" id="KW-1185">Reference proteome</keyword>
<dbReference type="InterPro" id="IPR022265">
    <property type="entry name" value="CHP03790"/>
</dbReference>
<sequence length="411" mass="45676">MTVFRSLATLGGFLFLLGSLSGPLASRDALAMLTPRQTLVIANRRSSSDVDLARYYMARRKIPPTHLVQVDAGKGRGIGRALYRERILGPVLSAVQALGSAPIRCLVLMPGLPVQVDAPPRPLEEQRRREVLKREEANLKKRIRDLEKTSPLRQDLQKRLKQIQEALRKMRRPVASAALDSELALALVPSYPLEGWLPNPAYVGGGKGDRWTSPGRILVVARLAGASPQAVKKRIDQTLKAESRGLRGIAYFDARWPAAQGDKKRKRSAYALYDRSIHRAAELVRKSGRLPVVVDDRQTVFQPGQCPAAALYCGWYSVGKYVDAFSWVPGAVGYHIESSRTWMKNLQARGVAVTLGPLREPYLQAFPLPHVFFGLLIRGDLTVGEAYLASLPYLSWQIILRGDPLYRPFAK</sequence>
<dbReference type="Proteomes" id="UP000192783">
    <property type="component" value="Unassembled WGS sequence"/>
</dbReference>
<dbReference type="RefSeq" id="WP_170920590.1">
    <property type="nucleotide sequence ID" value="NZ_FWXF01000016.1"/>
</dbReference>
<accession>A0A1W1XQW6</accession>
<gene>
    <name evidence="2" type="ORF">SAMN02746041_02583</name>
</gene>
<evidence type="ECO:0000313" key="2">
    <source>
        <dbReference type="EMBL" id="SMC26252.1"/>
    </source>
</evidence>
<evidence type="ECO:0000256" key="1">
    <source>
        <dbReference type="SAM" id="Coils"/>
    </source>
</evidence>
<keyword evidence="1" id="KW-0175">Coiled coil</keyword>
<dbReference type="NCBIfam" id="TIGR03790">
    <property type="entry name" value="TIGR03790 family protein"/>
    <property type="match status" value="1"/>
</dbReference>
<dbReference type="EMBL" id="FWXF01000016">
    <property type="protein sequence ID" value="SMC26252.1"/>
    <property type="molecule type" value="Genomic_DNA"/>
</dbReference>
<protein>
    <submittedName>
        <fullName evidence="2">TIGR03790 family protein</fullName>
    </submittedName>
</protein>
<name>A0A1W1XQW6_9BACT</name>
<dbReference type="STRING" id="1121390.SAMN02746041_02583"/>
<proteinExistence type="predicted"/>